<dbReference type="OrthoDB" id="8883818at2759"/>
<accession>X6M7K3</accession>
<dbReference type="InterPro" id="IPR015943">
    <property type="entry name" value="WD40/YVTN_repeat-like_dom_sf"/>
</dbReference>
<sequence>MIYLWPFSKGQMQDYIDKFVKMRKNNKMNDKSNWTIQQYDETLKNYPNLHKMMEDHSSFNEGHLHAIYEAKFSPDGTKVVSCSNDNTIRIWDVSSGHEILKLTAQANWVKRAQFSPDNSKVVFCSGSKTIKIWDLPFGRDLFVIEGHVECTNGIRFSPDGSKVVSCSRDKTIRLWDVESGLNAMKSEVSSDAMSSKDTPTKSSLSTSISSETCLAKCIWQVGIQSCGLSMRGSVWRNVHGLTSQQKLFVGQRGGKF</sequence>
<keyword evidence="5" id="KW-1185">Reference proteome</keyword>
<protein>
    <submittedName>
        <fullName evidence="4">Uncharacterized protein</fullName>
    </submittedName>
</protein>
<feature type="repeat" description="WD" evidence="3">
    <location>
        <begin position="144"/>
        <end position="185"/>
    </location>
</feature>
<evidence type="ECO:0000256" key="1">
    <source>
        <dbReference type="ARBA" id="ARBA00022574"/>
    </source>
</evidence>
<dbReference type="InterPro" id="IPR036322">
    <property type="entry name" value="WD40_repeat_dom_sf"/>
</dbReference>
<organism evidence="4 5">
    <name type="scientific">Reticulomyxa filosa</name>
    <dbReference type="NCBI Taxonomy" id="46433"/>
    <lineage>
        <taxon>Eukaryota</taxon>
        <taxon>Sar</taxon>
        <taxon>Rhizaria</taxon>
        <taxon>Retaria</taxon>
        <taxon>Foraminifera</taxon>
        <taxon>Monothalamids</taxon>
        <taxon>Reticulomyxidae</taxon>
        <taxon>Reticulomyxa</taxon>
    </lineage>
</organism>
<feature type="repeat" description="WD" evidence="3">
    <location>
        <begin position="102"/>
        <end position="143"/>
    </location>
</feature>
<reference evidence="4 5" key="1">
    <citation type="journal article" date="2013" name="Curr. Biol.">
        <title>The Genome of the Foraminiferan Reticulomyxa filosa.</title>
        <authorList>
            <person name="Glockner G."/>
            <person name="Hulsmann N."/>
            <person name="Schleicher M."/>
            <person name="Noegel A.A."/>
            <person name="Eichinger L."/>
            <person name="Gallinger C."/>
            <person name="Pawlowski J."/>
            <person name="Sierra R."/>
            <person name="Euteneuer U."/>
            <person name="Pillet L."/>
            <person name="Moustafa A."/>
            <person name="Platzer M."/>
            <person name="Groth M."/>
            <person name="Szafranski K."/>
            <person name="Schliwa M."/>
        </authorList>
    </citation>
    <scope>NUCLEOTIDE SEQUENCE [LARGE SCALE GENOMIC DNA]</scope>
</reference>
<dbReference type="InterPro" id="IPR020472">
    <property type="entry name" value="WD40_PAC1"/>
</dbReference>
<dbReference type="PROSITE" id="PS50082">
    <property type="entry name" value="WD_REPEATS_2"/>
    <property type="match status" value="3"/>
</dbReference>
<proteinExistence type="predicted"/>
<dbReference type="InterPro" id="IPR019775">
    <property type="entry name" value="WD40_repeat_CS"/>
</dbReference>
<comment type="caution">
    <text evidence="4">The sequence shown here is derived from an EMBL/GenBank/DDBJ whole genome shotgun (WGS) entry which is preliminary data.</text>
</comment>
<keyword evidence="2" id="KW-0677">Repeat</keyword>
<dbReference type="AlphaFoldDB" id="X6M7K3"/>
<name>X6M7K3_RETFI</name>
<dbReference type="PROSITE" id="PS00678">
    <property type="entry name" value="WD_REPEATS_1"/>
    <property type="match status" value="2"/>
</dbReference>
<dbReference type="Proteomes" id="UP000023152">
    <property type="component" value="Unassembled WGS sequence"/>
</dbReference>
<dbReference type="InterPro" id="IPR001680">
    <property type="entry name" value="WD40_rpt"/>
</dbReference>
<dbReference type="PROSITE" id="PS50294">
    <property type="entry name" value="WD_REPEATS_REGION"/>
    <property type="match status" value="2"/>
</dbReference>
<dbReference type="SUPFAM" id="SSF50978">
    <property type="entry name" value="WD40 repeat-like"/>
    <property type="match status" value="1"/>
</dbReference>
<dbReference type="SMART" id="SM00320">
    <property type="entry name" value="WD40"/>
    <property type="match status" value="3"/>
</dbReference>
<dbReference type="Gene3D" id="2.130.10.10">
    <property type="entry name" value="YVTN repeat-like/Quinoprotein amine dehydrogenase"/>
    <property type="match status" value="1"/>
</dbReference>
<keyword evidence="1 3" id="KW-0853">WD repeat</keyword>
<gene>
    <name evidence="4" type="ORF">RFI_28370</name>
</gene>
<evidence type="ECO:0000256" key="3">
    <source>
        <dbReference type="PROSITE-ProRule" id="PRU00221"/>
    </source>
</evidence>
<dbReference type="PANTHER" id="PTHR19848:SF8">
    <property type="entry name" value="F-BOX AND WD REPEAT DOMAIN CONTAINING 7"/>
    <property type="match status" value="1"/>
</dbReference>
<dbReference type="PANTHER" id="PTHR19848">
    <property type="entry name" value="WD40 REPEAT PROTEIN"/>
    <property type="match status" value="1"/>
</dbReference>
<evidence type="ECO:0000313" key="4">
    <source>
        <dbReference type="EMBL" id="ETO09015.1"/>
    </source>
</evidence>
<dbReference type="EMBL" id="ASPP01024439">
    <property type="protein sequence ID" value="ETO09015.1"/>
    <property type="molecule type" value="Genomic_DNA"/>
</dbReference>
<evidence type="ECO:0000256" key="2">
    <source>
        <dbReference type="ARBA" id="ARBA00022737"/>
    </source>
</evidence>
<dbReference type="PRINTS" id="PR00320">
    <property type="entry name" value="GPROTEINBRPT"/>
</dbReference>
<feature type="repeat" description="WD" evidence="3">
    <location>
        <begin position="60"/>
        <end position="101"/>
    </location>
</feature>
<dbReference type="Pfam" id="PF00400">
    <property type="entry name" value="WD40"/>
    <property type="match status" value="3"/>
</dbReference>
<evidence type="ECO:0000313" key="5">
    <source>
        <dbReference type="Proteomes" id="UP000023152"/>
    </source>
</evidence>